<dbReference type="CDD" id="cd00093">
    <property type="entry name" value="HTH_XRE"/>
    <property type="match status" value="1"/>
</dbReference>
<protein>
    <submittedName>
        <fullName evidence="2">MarR family transcriptional regulator</fullName>
    </submittedName>
</protein>
<dbReference type="RefSeq" id="WP_263593666.1">
    <property type="nucleotide sequence ID" value="NZ_CP107020.1"/>
</dbReference>
<dbReference type="Gene3D" id="1.10.10.10">
    <property type="entry name" value="Winged helix-like DNA-binding domain superfamily/Winged helix DNA-binding domain"/>
    <property type="match status" value="1"/>
</dbReference>
<sequence>MFVISCARPAPAGRDDGVDRVPELLAALAPLGGRLAAERTLGDEAVALAERAEGALDIVRTALELGSWRVGLGVGPVGLPLPSGVREVRGGAMTASRAALERARRTSEVPVAVLAADSRHAETAADAQAVLRLIGWMIATRNAGQWRTVRALREDPSRTQAELASALGVTQQTVSRALKTSGWREERAAYALVTRLLAMIDLTS</sequence>
<dbReference type="Pfam" id="PF12802">
    <property type="entry name" value="MarR_2"/>
    <property type="match status" value="1"/>
</dbReference>
<dbReference type="InterPro" id="IPR036388">
    <property type="entry name" value="WH-like_DNA-bd_sf"/>
</dbReference>
<feature type="domain" description="HTH cro/C1-type" evidence="1">
    <location>
        <begin position="149"/>
        <end position="176"/>
    </location>
</feature>
<dbReference type="SUPFAM" id="SSF46785">
    <property type="entry name" value="Winged helix' DNA-binding domain"/>
    <property type="match status" value="1"/>
</dbReference>
<proteinExistence type="predicted"/>
<keyword evidence="3" id="KW-1185">Reference proteome</keyword>
<accession>A0ABY6G194</accession>
<reference evidence="2" key="1">
    <citation type="submission" date="2022-10" db="EMBL/GenBank/DDBJ databases">
        <title>Whole-Genome Sequencing of Brachybacterium huguangmaarense BRM-3, Isolated from Betula schmidtii.</title>
        <authorList>
            <person name="Haam D."/>
        </authorList>
    </citation>
    <scope>NUCLEOTIDE SEQUENCE</scope>
    <source>
        <strain evidence="2">BRM-3</strain>
    </source>
</reference>
<evidence type="ECO:0000313" key="2">
    <source>
        <dbReference type="EMBL" id="UYG16453.1"/>
    </source>
</evidence>
<dbReference type="InterPro" id="IPR036390">
    <property type="entry name" value="WH_DNA-bd_sf"/>
</dbReference>
<dbReference type="EMBL" id="CP107020">
    <property type="protein sequence ID" value="UYG16453.1"/>
    <property type="molecule type" value="Genomic_DNA"/>
</dbReference>
<dbReference type="PROSITE" id="PS50943">
    <property type="entry name" value="HTH_CROC1"/>
    <property type="match status" value="1"/>
</dbReference>
<dbReference type="InterPro" id="IPR000835">
    <property type="entry name" value="HTH_MarR-typ"/>
</dbReference>
<dbReference type="Proteomes" id="UP001164305">
    <property type="component" value="Chromosome"/>
</dbReference>
<gene>
    <name evidence="2" type="ORF">BRM3_12700</name>
</gene>
<name>A0ABY6G194_9MICO</name>
<dbReference type="InterPro" id="IPR001387">
    <property type="entry name" value="Cro/C1-type_HTH"/>
</dbReference>
<evidence type="ECO:0000259" key="1">
    <source>
        <dbReference type="PROSITE" id="PS50943"/>
    </source>
</evidence>
<organism evidence="2 3">
    <name type="scientific">Brachybacterium huguangmaarense</name>
    <dbReference type="NCBI Taxonomy" id="1652028"/>
    <lineage>
        <taxon>Bacteria</taxon>
        <taxon>Bacillati</taxon>
        <taxon>Actinomycetota</taxon>
        <taxon>Actinomycetes</taxon>
        <taxon>Micrococcales</taxon>
        <taxon>Dermabacteraceae</taxon>
        <taxon>Brachybacterium</taxon>
    </lineage>
</organism>
<evidence type="ECO:0000313" key="3">
    <source>
        <dbReference type="Proteomes" id="UP001164305"/>
    </source>
</evidence>